<name>A0A835SKU4_CHLIN</name>
<dbReference type="PANTHER" id="PTHR47420:SF3">
    <property type="entry name" value="HISTONE-LYSINE N-METHYLTRANSFERASE ASHR2"/>
    <property type="match status" value="1"/>
</dbReference>
<feature type="region of interest" description="Disordered" evidence="1">
    <location>
        <begin position="518"/>
        <end position="542"/>
    </location>
</feature>
<reference evidence="2" key="1">
    <citation type="journal article" date="2020" name="bioRxiv">
        <title>Comparative genomics of Chlamydomonas.</title>
        <authorList>
            <person name="Craig R.J."/>
            <person name="Hasan A.R."/>
            <person name="Ness R.W."/>
            <person name="Keightley P.D."/>
        </authorList>
    </citation>
    <scope>NUCLEOTIDE SEQUENCE</scope>
    <source>
        <strain evidence="2">SAG 7.73</strain>
    </source>
</reference>
<evidence type="ECO:0008006" key="4">
    <source>
        <dbReference type="Google" id="ProtNLM"/>
    </source>
</evidence>
<accession>A0A835SKU4</accession>
<evidence type="ECO:0000313" key="2">
    <source>
        <dbReference type="EMBL" id="KAG2429022.1"/>
    </source>
</evidence>
<sequence length="542" mass="56318">MLAASTSGKPLPGGTLEVRVHARKGRTVHTTRLVKAGEIVLVEAPTLLLVSPDLSHTTCATCLRAVDPTASLACAGCQRACFCSAACQQAAHATPWLHSPPICSAYARLAALGLPADEHAQLRFLLHALALRHTQSPEAAARYAALMDLVGQPGEADRALAARFAPLLAEALSGAGVPPPALEVEEMATLLVKEQLNSYGVLASPQQQQRQQQQAVAAAVAGPASAAQKAEAGTSGKAAADGDEQDEEDEEEEEERMLRGSAIYSQAALINHECLPNVARYDYFDCPPPHDAPSWAGLAPTSASTCTSGAASAPTGGASAGGGGAPGGGASALPLPAGVPGPTHVVFRAVHDLPPGTELAQSYVPLHWGLLERQLQCREVYGFACTCPRCQTESQWSDEDEDSDDEDDVEEQEEAAGAGAEDMEEDGDGVAAAAAAGASAADGDELEMEELLRPITAPPGEEGPLESNYLHLFLLKYMCPRRGCHGTAAPPAPGSGLLECNVCGGSRSEQEFLRELERTRREEQRAAAAAAAARAGGRAGRR</sequence>
<evidence type="ECO:0000256" key="1">
    <source>
        <dbReference type="SAM" id="MobiDB-lite"/>
    </source>
</evidence>
<comment type="caution">
    <text evidence="2">The sequence shown here is derived from an EMBL/GenBank/DDBJ whole genome shotgun (WGS) entry which is preliminary data.</text>
</comment>
<dbReference type="PANTHER" id="PTHR47420">
    <property type="entry name" value="HISTONE-LYSINE N-METHYLTRANSFERASE ASHR2"/>
    <property type="match status" value="1"/>
</dbReference>
<proteinExistence type="predicted"/>
<feature type="compositionally biased region" description="Acidic residues" evidence="1">
    <location>
        <begin position="396"/>
        <end position="414"/>
    </location>
</feature>
<feature type="compositionally biased region" description="Low complexity" evidence="1">
    <location>
        <begin position="429"/>
        <end position="441"/>
    </location>
</feature>
<protein>
    <recommendedName>
        <fullName evidence="4">SET domain-containing protein</fullName>
    </recommendedName>
</protein>
<dbReference type="InterPro" id="IPR046341">
    <property type="entry name" value="SET_dom_sf"/>
</dbReference>
<feature type="region of interest" description="Disordered" evidence="1">
    <location>
        <begin position="227"/>
        <end position="258"/>
    </location>
</feature>
<dbReference type="EMBL" id="JAEHOC010000032">
    <property type="protein sequence ID" value="KAG2429022.1"/>
    <property type="molecule type" value="Genomic_DNA"/>
</dbReference>
<feature type="compositionally biased region" description="Low complexity" evidence="1">
    <location>
        <begin position="526"/>
        <end position="536"/>
    </location>
</feature>
<gene>
    <name evidence="2" type="ORF">HXX76_011264</name>
</gene>
<keyword evidence="3" id="KW-1185">Reference proteome</keyword>
<dbReference type="Proteomes" id="UP000650467">
    <property type="component" value="Unassembled WGS sequence"/>
</dbReference>
<dbReference type="Gene3D" id="2.170.270.10">
    <property type="entry name" value="SET domain"/>
    <property type="match status" value="1"/>
</dbReference>
<dbReference type="OrthoDB" id="265717at2759"/>
<dbReference type="SUPFAM" id="SSF82199">
    <property type="entry name" value="SET domain"/>
    <property type="match status" value="1"/>
</dbReference>
<dbReference type="AlphaFoldDB" id="A0A835SKU4"/>
<organism evidence="2 3">
    <name type="scientific">Chlamydomonas incerta</name>
    <dbReference type="NCBI Taxonomy" id="51695"/>
    <lineage>
        <taxon>Eukaryota</taxon>
        <taxon>Viridiplantae</taxon>
        <taxon>Chlorophyta</taxon>
        <taxon>core chlorophytes</taxon>
        <taxon>Chlorophyceae</taxon>
        <taxon>CS clade</taxon>
        <taxon>Chlamydomonadales</taxon>
        <taxon>Chlamydomonadaceae</taxon>
        <taxon>Chlamydomonas</taxon>
    </lineage>
</organism>
<feature type="region of interest" description="Disordered" evidence="1">
    <location>
        <begin position="299"/>
        <end position="325"/>
    </location>
</feature>
<feature type="region of interest" description="Disordered" evidence="1">
    <location>
        <begin position="392"/>
        <end position="445"/>
    </location>
</feature>
<evidence type="ECO:0000313" key="3">
    <source>
        <dbReference type="Proteomes" id="UP000650467"/>
    </source>
</evidence>
<feature type="compositionally biased region" description="Low complexity" evidence="1">
    <location>
        <begin position="299"/>
        <end position="317"/>
    </location>
</feature>
<dbReference type="InterPro" id="IPR044238">
    <property type="entry name" value="ASHR2-like"/>
</dbReference>
<feature type="compositionally biased region" description="Acidic residues" evidence="1">
    <location>
        <begin position="241"/>
        <end position="255"/>
    </location>
</feature>